<dbReference type="GO" id="GO:0008519">
    <property type="term" value="F:ammonium channel activity"/>
    <property type="evidence" value="ECO:0007669"/>
    <property type="project" value="InterPro"/>
</dbReference>
<feature type="transmembrane region" description="Helical" evidence="8">
    <location>
        <begin position="14"/>
        <end position="35"/>
    </location>
</feature>
<name>A0AAV9TZH8_9PEZI</name>
<evidence type="ECO:0000256" key="2">
    <source>
        <dbReference type="ARBA" id="ARBA00005887"/>
    </source>
</evidence>
<proteinExistence type="inferred from homology"/>
<evidence type="ECO:0000313" key="10">
    <source>
        <dbReference type="EMBL" id="KAK6329629.1"/>
    </source>
</evidence>
<keyword evidence="6 8" id="KW-0472">Membrane</keyword>
<evidence type="ECO:0000256" key="8">
    <source>
        <dbReference type="SAM" id="Phobius"/>
    </source>
</evidence>
<evidence type="ECO:0000256" key="7">
    <source>
        <dbReference type="ARBA" id="ARBA00023177"/>
    </source>
</evidence>
<gene>
    <name evidence="10" type="ORF">TWF730_006177</name>
</gene>
<dbReference type="EMBL" id="JAVHNS010000022">
    <property type="protein sequence ID" value="KAK6329629.1"/>
    <property type="molecule type" value="Genomic_DNA"/>
</dbReference>
<feature type="transmembrane region" description="Helical" evidence="8">
    <location>
        <begin position="42"/>
        <end position="62"/>
    </location>
</feature>
<keyword evidence="11" id="KW-1185">Reference proteome</keyword>
<protein>
    <recommendedName>
        <fullName evidence="9">Ammonium transporter AmtB-like domain-containing protein</fullName>
    </recommendedName>
</protein>
<feature type="domain" description="Ammonium transporter AmtB-like" evidence="9">
    <location>
        <begin position="9"/>
        <end position="342"/>
    </location>
</feature>
<feature type="transmembrane region" description="Helical" evidence="8">
    <location>
        <begin position="111"/>
        <end position="128"/>
    </location>
</feature>
<evidence type="ECO:0000313" key="11">
    <source>
        <dbReference type="Proteomes" id="UP001373714"/>
    </source>
</evidence>
<comment type="similarity">
    <text evidence="2">Belongs to the ammonia transporter channel (TC 1.A.11.2) family.</text>
</comment>
<comment type="subcellular location">
    <subcellularLocation>
        <location evidence="1">Membrane</location>
        <topology evidence="1">Multi-pass membrane protein</topology>
    </subcellularLocation>
</comment>
<feature type="transmembrane region" description="Helical" evidence="8">
    <location>
        <begin position="201"/>
        <end position="219"/>
    </location>
</feature>
<dbReference type="Gene3D" id="1.10.3430.10">
    <property type="entry name" value="Ammonium transporter AmtB like domains"/>
    <property type="match status" value="1"/>
</dbReference>
<accession>A0AAV9TZH8</accession>
<feature type="transmembrane region" description="Helical" evidence="8">
    <location>
        <begin position="173"/>
        <end position="195"/>
    </location>
</feature>
<dbReference type="PANTHER" id="PTHR43029">
    <property type="entry name" value="AMMONIUM TRANSPORTER MEP2"/>
    <property type="match status" value="1"/>
</dbReference>
<organism evidence="10 11">
    <name type="scientific">Orbilia blumenaviensis</name>
    <dbReference type="NCBI Taxonomy" id="1796055"/>
    <lineage>
        <taxon>Eukaryota</taxon>
        <taxon>Fungi</taxon>
        <taxon>Dikarya</taxon>
        <taxon>Ascomycota</taxon>
        <taxon>Pezizomycotina</taxon>
        <taxon>Orbiliomycetes</taxon>
        <taxon>Orbiliales</taxon>
        <taxon>Orbiliaceae</taxon>
        <taxon>Orbilia</taxon>
    </lineage>
</organism>
<feature type="transmembrane region" description="Helical" evidence="8">
    <location>
        <begin position="82"/>
        <end position="99"/>
    </location>
</feature>
<keyword evidence="4 8" id="KW-0812">Transmembrane</keyword>
<keyword evidence="5 8" id="KW-1133">Transmembrane helix</keyword>
<dbReference type="InterPro" id="IPR001905">
    <property type="entry name" value="Ammonium_transpt"/>
</dbReference>
<dbReference type="Proteomes" id="UP001373714">
    <property type="component" value="Unassembled WGS sequence"/>
</dbReference>
<reference evidence="10 11" key="1">
    <citation type="submission" date="2019-10" db="EMBL/GenBank/DDBJ databases">
        <authorList>
            <person name="Palmer J.M."/>
        </authorList>
    </citation>
    <scope>NUCLEOTIDE SEQUENCE [LARGE SCALE GENOMIC DNA]</scope>
    <source>
        <strain evidence="10 11">TWF730</strain>
    </source>
</reference>
<dbReference type="InterPro" id="IPR024041">
    <property type="entry name" value="NH4_transpt_AmtB-like_dom"/>
</dbReference>
<dbReference type="Pfam" id="PF00909">
    <property type="entry name" value="Ammonium_transp"/>
    <property type="match status" value="1"/>
</dbReference>
<evidence type="ECO:0000256" key="4">
    <source>
        <dbReference type="ARBA" id="ARBA00022692"/>
    </source>
</evidence>
<dbReference type="PROSITE" id="PS01219">
    <property type="entry name" value="AMMONIUM_TRANSP"/>
    <property type="match status" value="1"/>
</dbReference>
<comment type="caution">
    <text evidence="10">The sequence shown here is derived from an EMBL/GenBank/DDBJ whole genome shotgun (WGS) entry which is preliminary data.</text>
</comment>
<dbReference type="GO" id="GO:0005886">
    <property type="term" value="C:plasma membrane"/>
    <property type="evidence" value="ECO:0007669"/>
    <property type="project" value="TreeGrafter"/>
</dbReference>
<evidence type="ECO:0000256" key="6">
    <source>
        <dbReference type="ARBA" id="ARBA00023136"/>
    </source>
</evidence>
<feature type="transmembrane region" description="Helical" evidence="8">
    <location>
        <begin position="313"/>
        <end position="334"/>
    </location>
</feature>
<evidence type="ECO:0000256" key="3">
    <source>
        <dbReference type="ARBA" id="ARBA00022448"/>
    </source>
</evidence>
<feature type="transmembrane region" description="Helical" evidence="8">
    <location>
        <begin position="140"/>
        <end position="161"/>
    </location>
</feature>
<keyword evidence="7" id="KW-0924">Ammonia transport</keyword>
<dbReference type="SUPFAM" id="SSF111352">
    <property type="entry name" value="Ammonium transporter"/>
    <property type="match status" value="1"/>
</dbReference>
<keyword evidence="3" id="KW-0813">Transport</keyword>
<dbReference type="InterPro" id="IPR029020">
    <property type="entry name" value="Ammonium/urea_transptr"/>
</dbReference>
<dbReference type="InterPro" id="IPR018047">
    <property type="entry name" value="Ammonium_transpt_CS"/>
</dbReference>
<feature type="transmembrane region" description="Helical" evidence="8">
    <location>
        <begin position="262"/>
        <end position="281"/>
    </location>
</feature>
<sequence>MNSTSAPEIQTPELAFAVYQGMFAAFTMAVVTAATAQRGRTIPFMVFIFLWTTCVYDFVVYWSWNNKGWLNVLGSLDWAGGSPVHVASAAGSLAYTLVLGPRRDISQSQDVFHILLGSLLLWFGWFGFNAGTALRANLRAFVGFLNTNLAASFAGLTWVLMDRLSGASLGRNVGHWSLAGFMSGAIAGLVCITPGAGYVPIWSSPIFGATAALVCNYWTRLVYLIKFRYSNGISTSGRAGDPKILETAVIWFIQRYDDPFDVFAIHGIGGLLGLFLTGIFASKDIVALDPQAKDHPEGMGVIDGNAKRLKYQITDGAACFSWSFFITLVILLIMDRIPGLSLRYNGGTEPSIDSDELGKLETLVYPVLPFK</sequence>
<evidence type="ECO:0000256" key="1">
    <source>
        <dbReference type="ARBA" id="ARBA00004141"/>
    </source>
</evidence>
<evidence type="ECO:0000256" key="5">
    <source>
        <dbReference type="ARBA" id="ARBA00022989"/>
    </source>
</evidence>
<dbReference type="PANTHER" id="PTHR43029:SF10">
    <property type="entry name" value="AMMONIUM TRANSPORTER MEP2"/>
    <property type="match status" value="1"/>
</dbReference>
<dbReference type="AlphaFoldDB" id="A0AAV9TZH8"/>
<evidence type="ECO:0000259" key="9">
    <source>
        <dbReference type="Pfam" id="PF00909"/>
    </source>
</evidence>